<comment type="caution">
    <text evidence="1">The sequence shown here is derived from an EMBL/GenBank/DDBJ whole genome shotgun (WGS) entry which is preliminary data.</text>
</comment>
<evidence type="ECO:0000313" key="1">
    <source>
        <dbReference type="EMBL" id="MBO1864550.1"/>
    </source>
</evidence>
<sequence>MEARAVSMRRVITLEFTTPASIAKYDIAITATADAIAILVHSVGSIEFPIGRTSPGA</sequence>
<reference evidence="1" key="1">
    <citation type="submission" date="2021-03" db="EMBL/GenBank/DDBJ databases">
        <title>Whole Genome Sequence of Bradyrhizobium sp. Strain 144S4.</title>
        <authorList>
            <person name="Bromfield E.S.P."/>
            <person name="Cloutier S."/>
        </authorList>
    </citation>
    <scope>NUCLEOTIDE SEQUENCE [LARGE SCALE GENOMIC DNA]</scope>
    <source>
        <strain evidence="1">144S4</strain>
    </source>
</reference>
<dbReference type="AlphaFoldDB" id="A0A939S4A7"/>
<proteinExistence type="predicted"/>
<organism evidence="1">
    <name type="scientific">Bradyrhizobium barranii subsp. barranii</name>
    <dbReference type="NCBI Taxonomy" id="2823807"/>
    <lineage>
        <taxon>Bacteria</taxon>
        <taxon>Pseudomonadati</taxon>
        <taxon>Pseudomonadota</taxon>
        <taxon>Alphaproteobacteria</taxon>
        <taxon>Hyphomicrobiales</taxon>
        <taxon>Nitrobacteraceae</taxon>
        <taxon>Bradyrhizobium</taxon>
        <taxon>Bradyrhizobium barranii</taxon>
    </lineage>
</organism>
<gene>
    <name evidence="1" type="ORF">J4G43_27580</name>
</gene>
<dbReference type="EMBL" id="JAGEMI010000001">
    <property type="protein sequence ID" value="MBO1864550.1"/>
    <property type="molecule type" value="Genomic_DNA"/>
</dbReference>
<accession>A0A939S4A7</accession>
<name>A0A939S4A7_9BRAD</name>
<protein>
    <submittedName>
        <fullName evidence="1">Uncharacterized protein</fullName>
    </submittedName>
</protein>